<sequence length="109" mass="11515">MGLSNSACRASGDAALADLPGVEFQHDVHLAVRDWTAWTAVSERVSCAGADVLALQLARSDGGFDVRCRLKQVSAQSARDLLNTLLDDGLAERGSIEHLVLAKRDVAAA</sequence>
<dbReference type="Proteomes" id="UP000431269">
    <property type="component" value="Chromosome"/>
</dbReference>
<dbReference type="KEGG" id="tsv:DSM104635_02951"/>
<gene>
    <name evidence="1" type="ORF">DSM104635_02951</name>
</gene>
<keyword evidence="2" id="KW-1185">Reference proteome</keyword>
<proteinExistence type="predicted"/>
<dbReference type="AlphaFoldDB" id="A0A6I6MUC4"/>
<dbReference type="EMBL" id="CP047045">
    <property type="protein sequence ID" value="QGZ96094.1"/>
    <property type="molecule type" value="Genomic_DNA"/>
</dbReference>
<protein>
    <submittedName>
        <fullName evidence="1">Uncharacterized protein</fullName>
    </submittedName>
</protein>
<name>A0A6I6MUC4_9CAUL</name>
<organism evidence="1 2">
    <name type="scientific">Terricaulis silvestris</name>
    <dbReference type="NCBI Taxonomy" id="2686094"/>
    <lineage>
        <taxon>Bacteria</taxon>
        <taxon>Pseudomonadati</taxon>
        <taxon>Pseudomonadota</taxon>
        <taxon>Alphaproteobacteria</taxon>
        <taxon>Caulobacterales</taxon>
        <taxon>Caulobacteraceae</taxon>
        <taxon>Terricaulis</taxon>
    </lineage>
</organism>
<evidence type="ECO:0000313" key="2">
    <source>
        <dbReference type="Proteomes" id="UP000431269"/>
    </source>
</evidence>
<evidence type="ECO:0000313" key="1">
    <source>
        <dbReference type="EMBL" id="QGZ96094.1"/>
    </source>
</evidence>
<reference evidence="2" key="1">
    <citation type="submission" date="2019-12" db="EMBL/GenBank/DDBJ databases">
        <title>Complete genome of Terracaulis silvestris 0127_4.</title>
        <authorList>
            <person name="Vieira S."/>
            <person name="Riedel T."/>
            <person name="Sproer C."/>
            <person name="Pascual J."/>
            <person name="Boedeker C."/>
            <person name="Overmann J."/>
        </authorList>
    </citation>
    <scope>NUCLEOTIDE SEQUENCE [LARGE SCALE GENOMIC DNA]</scope>
    <source>
        <strain evidence="2">0127_4</strain>
    </source>
</reference>
<accession>A0A6I6MUC4</accession>